<evidence type="ECO:0000313" key="1">
    <source>
        <dbReference type="EMBL" id="JAH24702.1"/>
    </source>
</evidence>
<proteinExistence type="predicted"/>
<dbReference type="EMBL" id="GBXM01083875">
    <property type="protein sequence ID" value="JAH24702.1"/>
    <property type="molecule type" value="Transcribed_RNA"/>
</dbReference>
<name>A0A0E9R7D7_ANGAN</name>
<organism evidence="1">
    <name type="scientific">Anguilla anguilla</name>
    <name type="common">European freshwater eel</name>
    <name type="synonym">Muraena anguilla</name>
    <dbReference type="NCBI Taxonomy" id="7936"/>
    <lineage>
        <taxon>Eukaryota</taxon>
        <taxon>Metazoa</taxon>
        <taxon>Chordata</taxon>
        <taxon>Craniata</taxon>
        <taxon>Vertebrata</taxon>
        <taxon>Euteleostomi</taxon>
        <taxon>Actinopterygii</taxon>
        <taxon>Neopterygii</taxon>
        <taxon>Teleostei</taxon>
        <taxon>Anguilliformes</taxon>
        <taxon>Anguillidae</taxon>
        <taxon>Anguilla</taxon>
    </lineage>
</organism>
<reference evidence="1" key="1">
    <citation type="submission" date="2014-11" db="EMBL/GenBank/DDBJ databases">
        <authorList>
            <person name="Amaro Gonzalez C."/>
        </authorList>
    </citation>
    <scope>NUCLEOTIDE SEQUENCE</scope>
</reference>
<sequence length="61" mass="7194">MLKCFKRVPMQVYTKANTVITFFVSLILHFKHNTNINTKLITFFKLEFTGENMYLSTAVCR</sequence>
<protein>
    <submittedName>
        <fullName evidence="1">Uncharacterized protein</fullName>
    </submittedName>
</protein>
<accession>A0A0E9R7D7</accession>
<dbReference type="AlphaFoldDB" id="A0A0E9R7D7"/>
<reference evidence="1" key="2">
    <citation type="journal article" date="2015" name="Fish Shellfish Immunol.">
        <title>Early steps in the European eel (Anguilla anguilla)-Vibrio vulnificus interaction in the gills: Role of the RtxA13 toxin.</title>
        <authorList>
            <person name="Callol A."/>
            <person name="Pajuelo D."/>
            <person name="Ebbesson L."/>
            <person name="Teles M."/>
            <person name="MacKenzie S."/>
            <person name="Amaro C."/>
        </authorList>
    </citation>
    <scope>NUCLEOTIDE SEQUENCE</scope>
</reference>